<dbReference type="RefSeq" id="WP_038995223.1">
    <property type="nucleotide sequence ID" value="NZ_OZ024668.1"/>
</dbReference>
<reference evidence="3" key="1">
    <citation type="submission" date="2019-09" db="EMBL/GenBank/DDBJ databases">
        <authorList>
            <person name="Chandra G."/>
            <person name="Truman W A."/>
        </authorList>
    </citation>
    <scope>NUCLEOTIDE SEQUENCE [LARGE SCALE GENOMIC DNA]</scope>
    <source>
        <strain evidence="3">PS652</strain>
    </source>
</reference>
<dbReference type="InterPro" id="IPR017737">
    <property type="entry name" value="TssE1-like"/>
</dbReference>
<reference evidence="2 4" key="2">
    <citation type="submission" date="2024-03" db="EMBL/GenBank/DDBJ databases">
        <authorList>
            <person name="Alaster D. Moffat"/>
            <person name="Govind Chandra"/>
            <person name="Andrew W. Truman"/>
        </authorList>
    </citation>
    <scope>NUCLEOTIDE SEQUENCE [LARGE SCALE GENOMIC DNA]</scope>
    <source>
        <strain evidence="2">PS652</strain>
    </source>
</reference>
<dbReference type="EMBL" id="OZ024668">
    <property type="protein sequence ID" value="CAK9889266.1"/>
    <property type="molecule type" value="Genomic_DNA"/>
</dbReference>
<dbReference type="Gene3D" id="3.10.450.40">
    <property type="match status" value="1"/>
</dbReference>
<accession>A0A5E6RSJ7</accession>
<sequence>MSESNPSLYELLLQNFEGELELNQVGEEDQQTLSVLDNLQRILNSRAGTLAHLPDYGLPDMGMILQGLPGSAHGLMSTMVNTLLKFEPRLAAVDVVLLPQSRPGHLEYTLDVQLKGGRRVSFGTTLAPEGKVLVRHLKRQSYLSKS</sequence>
<dbReference type="NCBIfam" id="TIGR03357">
    <property type="entry name" value="VI_zyme"/>
    <property type="match status" value="1"/>
</dbReference>
<dbReference type="Proteomes" id="UP000326595">
    <property type="component" value="Chromosome"/>
</dbReference>
<evidence type="ECO:0000259" key="1">
    <source>
        <dbReference type="Pfam" id="PF04965"/>
    </source>
</evidence>
<evidence type="ECO:0000313" key="4">
    <source>
        <dbReference type="Proteomes" id="UP000326595"/>
    </source>
</evidence>
<name>A0A5E6RSJ7_PSEFL</name>
<dbReference type="EMBL" id="CABVHG010000007">
    <property type="protein sequence ID" value="VVM67825.1"/>
    <property type="molecule type" value="Genomic_DNA"/>
</dbReference>
<organism evidence="3">
    <name type="scientific">Pseudomonas fluorescens</name>
    <dbReference type="NCBI Taxonomy" id="294"/>
    <lineage>
        <taxon>Bacteria</taxon>
        <taxon>Pseudomonadati</taxon>
        <taxon>Pseudomonadota</taxon>
        <taxon>Gammaproteobacteria</taxon>
        <taxon>Pseudomonadales</taxon>
        <taxon>Pseudomonadaceae</taxon>
        <taxon>Pseudomonas</taxon>
    </lineage>
</organism>
<dbReference type="AlphaFoldDB" id="A0A5E6RSJ7"/>
<dbReference type="Pfam" id="PF04965">
    <property type="entry name" value="GPW_gp25"/>
    <property type="match status" value="1"/>
</dbReference>
<dbReference type="SUPFAM" id="SSF160719">
    <property type="entry name" value="gpW/gp25-like"/>
    <property type="match status" value="1"/>
</dbReference>
<gene>
    <name evidence="3" type="ORF">PS652_01619</name>
    <name evidence="2" type="ORF">PS652_02095</name>
</gene>
<protein>
    <recommendedName>
        <fullName evidence="1">IraD/Gp25-like domain-containing protein</fullName>
    </recommendedName>
</protein>
<proteinExistence type="predicted"/>
<evidence type="ECO:0000313" key="2">
    <source>
        <dbReference type="EMBL" id="CAK9889266.1"/>
    </source>
</evidence>
<feature type="domain" description="IraD/Gp25-like" evidence="1">
    <location>
        <begin position="33"/>
        <end position="115"/>
    </location>
</feature>
<dbReference type="InterPro" id="IPR007048">
    <property type="entry name" value="IraD/Gp25-like"/>
</dbReference>
<evidence type="ECO:0000313" key="3">
    <source>
        <dbReference type="EMBL" id="VVM67825.1"/>
    </source>
</evidence>